<comment type="similarity">
    <text evidence="2 10">Belongs to the binding-protein-dependent transport system permease family. CysTW subfamily.</text>
</comment>
<comment type="caution">
    <text evidence="12">The sequence shown here is derived from an EMBL/GenBank/DDBJ whole genome shotgun (WGS) entry which is preliminary data.</text>
</comment>
<evidence type="ECO:0000256" key="7">
    <source>
        <dbReference type="ARBA" id="ARBA00022989"/>
    </source>
</evidence>
<keyword evidence="3 9" id="KW-0813">Transport</keyword>
<dbReference type="InterPro" id="IPR000515">
    <property type="entry name" value="MetI-like"/>
</dbReference>
<keyword evidence="4 10" id="KW-1003">Cell membrane</keyword>
<evidence type="ECO:0000256" key="3">
    <source>
        <dbReference type="ARBA" id="ARBA00022448"/>
    </source>
</evidence>
<keyword evidence="7 9" id="KW-1133">Transmembrane helix</keyword>
<keyword evidence="6 9" id="KW-0812">Transmembrane</keyword>
<dbReference type="InterPro" id="IPR011867">
    <property type="entry name" value="ModB_ABC"/>
</dbReference>
<dbReference type="EMBL" id="JACHHB010000006">
    <property type="protein sequence ID" value="MBB5173472.1"/>
    <property type="molecule type" value="Genomic_DNA"/>
</dbReference>
<feature type="transmembrane region" description="Helical" evidence="9">
    <location>
        <begin position="193"/>
        <end position="211"/>
    </location>
</feature>
<evidence type="ECO:0000256" key="1">
    <source>
        <dbReference type="ARBA" id="ARBA00004651"/>
    </source>
</evidence>
<dbReference type="CDD" id="cd06261">
    <property type="entry name" value="TM_PBP2"/>
    <property type="match status" value="1"/>
</dbReference>
<dbReference type="Proteomes" id="UP000551878">
    <property type="component" value="Unassembled WGS sequence"/>
</dbReference>
<feature type="transmembrane region" description="Helical" evidence="9">
    <location>
        <begin position="79"/>
        <end position="104"/>
    </location>
</feature>
<comment type="subcellular location">
    <subcellularLocation>
        <location evidence="1 9">Cell membrane</location>
        <topology evidence="1 9">Multi-pass membrane protein</topology>
    </subcellularLocation>
</comment>
<evidence type="ECO:0000256" key="4">
    <source>
        <dbReference type="ARBA" id="ARBA00022475"/>
    </source>
</evidence>
<evidence type="ECO:0000256" key="8">
    <source>
        <dbReference type="ARBA" id="ARBA00023136"/>
    </source>
</evidence>
<evidence type="ECO:0000256" key="10">
    <source>
        <dbReference type="RuleBase" id="RU365097"/>
    </source>
</evidence>
<proteinExistence type="inferred from homology"/>
<dbReference type="PROSITE" id="PS50928">
    <property type="entry name" value="ABC_TM1"/>
    <property type="match status" value="1"/>
</dbReference>
<sequence length="218" mass="24177">MDFWSPIFLSIQVTIIASISTFIVAVAVAWLMRRRKFKGKNIVETLLLLPLVLPPTVVGFGLLWMFGRDSWIGRLYESIFSSSIVFSFTAAVMAASVVAFPIMYQTIKSGFQSVDAELEDVAKVLGGNKYQIFRYVTIPLARDLLIVGYILGAARALGEFGATLMFAGNIPGVTQTIPTAIYLAVESGQTELALYWVLSMVFLAFFLLLLVQRKRTNK</sequence>
<dbReference type="Pfam" id="PF00528">
    <property type="entry name" value="BPD_transp_1"/>
    <property type="match status" value="1"/>
</dbReference>
<evidence type="ECO:0000313" key="12">
    <source>
        <dbReference type="EMBL" id="MBB5173472.1"/>
    </source>
</evidence>
<dbReference type="GO" id="GO:0005886">
    <property type="term" value="C:plasma membrane"/>
    <property type="evidence" value="ECO:0007669"/>
    <property type="project" value="UniProtKB-SubCell"/>
</dbReference>
<feature type="transmembrane region" description="Helical" evidence="9">
    <location>
        <begin position="144"/>
        <end position="167"/>
    </location>
</feature>
<dbReference type="AlphaFoldDB" id="A0A840QPX3"/>
<evidence type="ECO:0000256" key="5">
    <source>
        <dbReference type="ARBA" id="ARBA00022505"/>
    </source>
</evidence>
<evidence type="ECO:0000256" key="9">
    <source>
        <dbReference type="RuleBase" id="RU363032"/>
    </source>
</evidence>
<feature type="transmembrane region" description="Helical" evidence="9">
    <location>
        <begin position="6"/>
        <end position="31"/>
    </location>
</feature>
<protein>
    <recommendedName>
        <fullName evidence="10">Molybdenum transport system permease</fullName>
    </recommendedName>
</protein>
<evidence type="ECO:0000256" key="2">
    <source>
        <dbReference type="ARBA" id="ARBA00007069"/>
    </source>
</evidence>
<gene>
    <name evidence="12" type="ORF">HNQ41_001659</name>
</gene>
<evidence type="ECO:0000256" key="6">
    <source>
        <dbReference type="ARBA" id="ARBA00022692"/>
    </source>
</evidence>
<organism evidence="12 13">
    <name type="scientific">Texcoconibacillus texcoconensis</name>
    <dbReference type="NCBI Taxonomy" id="1095777"/>
    <lineage>
        <taxon>Bacteria</taxon>
        <taxon>Bacillati</taxon>
        <taxon>Bacillota</taxon>
        <taxon>Bacilli</taxon>
        <taxon>Bacillales</taxon>
        <taxon>Bacillaceae</taxon>
        <taxon>Texcoconibacillus</taxon>
    </lineage>
</organism>
<reference evidence="12 13" key="1">
    <citation type="submission" date="2020-08" db="EMBL/GenBank/DDBJ databases">
        <title>Genomic Encyclopedia of Type Strains, Phase IV (KMG-IV): sequencing the most valuable type-strain genomes for metagenomic binning, comparative biology and taxonomic classification.</title>
        <authorList>
            <person name="Goeker M."/>
        </authorList>
    </citation>
    <scope>NUCLEOTIDE SEQUENCE [LARGE SCALE GENOMIC DNA]</scope>
    <source>
        <strain evidence="12 13">DSM 24696</strain>
    </source>
</reference>
<keyword evidence="8 9" id="KW-0472">Membrane</keyword>
<keyword evidence="13" id="KW-1185">Reference proteome</keyword>
<dbReference type="RefSeq" id="WP_184663916.1">
    <property type="nucleotide sequence ID" value="NZ_JACHHB010000006.1"/>
</dbReference>
<keyword evidence="5 10" id="KW-0500">Molybdenum</keyword>
<dbReference type="PANTHER" id="PTHR30183:SF3">
    <property type="entry name" value="MOLYBDENUM TRANSPORT SYSTEM PERMEASE PROTEIN MODB"/>
    <property type="match status" value="1"/>
</dbReference>
<dbReference type="NCBIfam" id="TIGR02141">
    <property type="entry name" value="modB_ABC"/>
    <property type="match status" value="1"/>
</dbReference>
<comment type="function">
    <text evidence="10">Part of the binding-protein-dependent transport system for molybdenum; probably responsible for the translocation of the substrate across the membrane.</text>
</comment>
<dbReference type="Gene3D" id="1.10.3720.10">
    <property type="entry name" value="MetI-like"/>
    <property type="match status" value="1"/>
</dbReference>
<dbReference type="InterPro" id="IPR035906">
    <property type="entry name" value="MetI-like_sf"/>
</dbReference>
<evidence type="ECO:0000259" key="11">
    <source>
        <dbReference type="PROSITE" id="PS50928"/>
    </source>
</evidence>
<dbReference type="PANTHER" id="PTHR30183">
    <property type="entry name" value="MOLYBDENUM TRANSPORT SYSTEM PERMEASE PROTEIN MODB"/>
    <property type="match status" value="1"/>
</dbReference>
<evidence type="ECO:0000313" key="13">
    <source>
        <dbReference type="Proteomes" id="UP000551878"/>
    </source>
</evidence>
<accession>A0A840QPX3</accession>
<dbReference type="GO" id="GO:0015098">
    <property type="term" value="F:molybdate ion transmembrane transporter activity"/>
    <property type="evidence" value="ECO:0007669"/>
    <property type="project" value="UniProtKB-UniRule"/>
</dbReference>
<feature type="transmembrane region" description="Helical" evidence="9">
    <location>
        <begin position="43"/>
        <end position="67"/>
    </location>
</feature>
<dbReference type="SUPFAM" id="SSF161098">
    <property type="entry name" value="MetI-like"/>
    <property type="match status" value="1"/>
</dbReference>
<feature type="domain" description="ABC transmembrane type-1" evidence="11">
    <location>
        <begin position="7"/>
        <end position="213"/>
    </location>
</feature>
<name>A0A840QPX3_9BACI</name>